<evidence type="ECO:0000313" key="2">
    <source>
        <dbReference type="Proteomes" id="UP001501153"/>
    </source>
</evidence>
<gene>
    <name evidence="1" type="ORF">GCM10023185_07120</name>
</gene>
<evidence type="ECO:0000313" key="1">
    <source>
        <dbReference type="EMBL" id="GAA4349950.1"/>
    </source>
</evidence>
<dbReference type="Proteomes" id="UP001501153">
    <property type="component" value="Unassembled WGS sequence"/>
</dbReference>
<accession>A0ABP8I2G7</accession>
<comment type="caution">
    <text evidence="1">The sequence shown here is derived from an EMBL/GenBank/DDBJ whole genome shotgun (WGS) entry which is preliminary data.</text>
</comment>
<name>A0ABP8I2G7_9BACT</name>
<dbReference type="EMBL" id="BAABGZ010000010">
    <property type="protein sequence ID" value="GAA4349950.1"/>
    <property type="molecule type" value="Genomic_DNA"/>
</dbReference>
<protein>
    <submittedName>
        <fullName evidence="1">Phage Gp37/Gp68 family protein</fullName>
    </submittedName>
</protein>
<dbReference type="Pfam" id="PF07505">
    <property type="entry name" value="DUF5131"/>
    <property type="match status" value="1"/>
</dbReference>
<organism evidence="1 2">
    <name type="scientific">Hymenobacter saemangeumensis</name>
    <dbReference type="NCBI Taxonomy" id="1084522"/>
    <lineage>
        <taxon>Bacteria</taxon>
        <taxon>Pseudomonadati</taxon>
        <taxon>Bacteroidota</taxon>
        <taxon>Cytophagia</taxon>
        <taxon>Cytophagales</taxon>
        <taxon>Hymenobacteraceae</taxon>
        <taxon>Hymenobacter</taxon>
    </lineage>
</organism>
<sequence>MAENSNIEWTDHTFNPWRGCTKVSAGCKNCYAETLSKRNPAVLGEWGPNGTRVVAAESYWKEPLKWNAKALASGTRARVFCASLADVFEDRPELHTPRLRLLRLIYDTPQLDWLLLTKRPENIVPAIEQAHHDGCAYFNSQAVSEGYFTFIEWLGAWLNGSPPTNVWLGTSVENQEQADLRIPLLLEAPATVRFLSMEPLLGPVDLGRVFMLCKHWNGQGGDPNVYGKYWWKRQALVWAGWENGINWVIVGGESGPKARPMHPDWARSLRDQCEAAGVAFHFKQWGEYQPLPIEDNPAFAGGRFFKHPNGNTCGISITEPGSSFTPGVRRLMQPGDTNGLGIMLSPDIFAARVGKHAAGRQLDGRTWDELPKRKEVPSE</sequence>
<dbReference type="RefSeq" id="WP_345233891.1">
    <property type="nucleotide sequence ID" value="NZ_BAABGZ010000010.1"/>
</dbReference>
<reference evidence="2" key="1">
    <citation type="journal article" date="2019" name="Int. J. Syst. Evol. Microbiol.">
        <title>The Global Catalogue of Microorganisms (GCM) 10K type strain sequencing project: providing services to taxonomists for standard genome sequencing and annotation.</title>
        <authorList>
            <consortium name="The Broad Institute Genomics Platform"/>
            <consortium name="The Broad Institute Genome Sequencing Center for Infectious Disease"/>
            <person name="Wu L."/>
            <person name="Ma J."/>
        </authorList>
    </citation>
    <scope>NUCLEOTIDE SEQUENCE [LARGE SCALE GENOMIC DNA]</scope>
    <source>
        <strain evidence="2">JCM 17923</strain>
    </source>
</reference>
<keyword evidence="2" id="KW-1185">Reference proteome</keyword>
<proteinExistence type="predicted"/>
<dbReference type="InterPro" id="IPR011101">
    <property type="entry name" value="DUF5131"/>
</dbReference>